<evidence type="ECO:0000313" key="1">
    <source>
        <dbReference type="EMBL" id="KAK9498815.1"/>
    </source>
</evidence>
<accession>A0AAW1CL61</accession>
<protein>
    <submittedName>
        <fullName evidence="1">Uncharacterized protein</fullName>
    </submittedName>
</protein>
<sequence>MGRGLLNIKLQLNTFRNDRIRTLNVFCASVKWHPCLSVVAQKLIKSKLSNVRMEYKKFFKLAKVVLKIWCTQNLQL</sequence>
<dbReference type="Proteomes" id="UP001461498">
    <property type="component" value="Unassembled WGS sequence"/>
</dbReference>
<evidence type="ECO:0000313" key="2">
    <source>
        <dbReference type="Proteomes" id="UP001461498"/>
    </source>
</evidence>
<comment type="caution">
    <text evidence="1">The sequence shown here is derived from an EMBL/GenBank/DDBJ whole genome shotgun (WGS) entry which is preliminary data.</text>
</comment>
<dbReference type="EMBL" id="JAPXFL010000012">
    <property type="protein sequence ID" value="KAK9498815.1"/>
    <property type="molecule type" value="Genomic_DNA"/>
</dbReference>
<gene>
    <name evidence="1" type="ORF">O3M35_003372</name>
</gene>
<dbReference type="AlphaFoldDB" id="A0AAW1CL61"/>
<organism evidence="1 2">
    <name type="scientific">Rhynocoris fuscipes</name>
    <dbReference type="NCBI Taxonomy" id="488301"/>
    <lineage>
        <taxon>Eukaryota</taxon>
        <taxon>Metazoa</taxon>
        <taxon>Ecdysozoa</taxon>
        <taxon>Arthropoda</taxon>
        <taxon>Hexapoda</taxon>
        <taxon>Insecta</taxon>
        <taxon>Pterygota</taxon>
        <taxon>Neoptera</taxon>
        <taxon>Paraneoptera</taxon>
        <taxon>Hemiptera</taxon>
        <taxon>Heteroptera</taxon>
        <taxon>Panheteroptera</taxon>
        <taxon>Cimicomorpha</taxon>
        <taxon>Reduviidae</taxon>
        <taxon>Harpactorinae</taxon>
        <taxon>Harpactorini</taxon>
        <taxon>Rhynocoris</taxon>
    </lineage>
</organism>
<keyword evidence="2" id="KW-1185">Reference proteome</keyword>
<proteinExistence type="predicted"/>
<name>A0AAW1CL61_9HEMI</name>
<reference evidence="1 2" key="1">
    <citation type="submission" date="2022-12" db="EMBL/GenBank/DDBJ databases">
        <title>Chromosome-level genome assembly of true bugs.</title>
        <authorList>
            <person name="Ma L."/>
            <person name="Li H."/>
        </authorList>
    </citation>
    <scope>NUCLEOTIDE SEQUENCE [LARGE SCALE GENOMIC DNA]</scope>
    <source>
        <strain evidence="1">Lab_2022b</strain>
    </source>
</reference>